<comment type="subunit">
    <text evidence="6">Monomer.</text>
</comment>
<feature type="binding site" evidence="6">
    <location>
        <position position="111"/>
    </location>
    <ligand>
        <name>a divalent metal cation</name>
        <dbReference type="ChEBI" id="CHEBI:60240"/>
        <label>2</label>
        <note>catalytic</note>
    </ligand>
</feature>
<feature type="region of interest" description="Disordered" evidence="8">
    <location>
        <begin position="170"/>
        <end position="192"/>
    </location>
</feature>
<dbReference type="HAMAP" id="MF_01974">
    <property type="entry name" value="MetAP_1"/>
    <property type="match status" value="1"/>
</dbReference>
<keyword evidence="2 6" id="KW-0031">Aminopeptidase</keyword>
<comment type="caution">
    <text evidence="10">The sequence shown here is derived from an EMBL/GenBank/DDBJ whole genome shotgun (WGS) entry which is preliminary data.</text>
</comment>
<feature type="binding site" evidence="6">
    <location>
        <position position="239"/>
    </location>
    <ligand>
        <name>a divalent metal cation</name>
        <dbReference type="ChEBI" id="CHEBI:60240"/>
        <label>1</label>
    </ligand>
</feature>
<dbReference type="InterPro" id="IPR001714">
    <property type="entry name" value="Pept_M24_MAP"/>
</dbReference>
<organism evidence="10 11">
    <name type="scientific">Petropleomorpha daqingensis</name>
    <dbReference type="NCBI Taxonomy" id="2026353"/>
    <lineage>
        <taxon>Bacteria</taxon>
        <taxon>Bacillati</taxon>
        <taxon>Actinomycetota</taxon>
        <taxon>Actinomycetes</taxon>
        <taxon>Geodermatophilales</taxon>
        <taxon>Geodermatophilaceae</taxon>
        <taxon>Petropleomorpha</taxon>
    </lineage>
</organism>
<dbReference type="PANTHER" id="PTHR43330">
    <property type="entry name" value="METHIONINE AMINOPEPTIDASE"/>
    <property type="match status" value="1"/>
</dbReference>
<feature type="binding site" evidence="6">
    <location>
        <position position="181"/>
    </location>
    <ligand>
        <name>substrate</name>
    </ligand>
</feature>
<dbReference type="GO" id="GO:0004239">
    <property type="term" value="F:initiator methionyl aminopeptidase activity"/>
    <property type="evidence" value="ECO:0007669"/>
    <property type="project" value="UniProtKB-UniRule"/>
</dbReference>
<evidence type="ECO:0000256" key="1">
    <source>
        <dbReference type="ARBA" id="ARBA00002521"/>
    </source>
</evidence>
<protein>
    <recommendedName>
        <fullName evidence="6 7">Methionine aminopeptidase</fullName>
        <shortName evidence="6">MAP</shortName>
        <shortName evidence="6">MetAP</shortName>
        <ecNumber evidence="6 7">3.4.11.18</ecNumber>
    </recommendedName>
    <alternativeName>
        <fullName evidence="6">Peptidase M</fullName>
    </alternativeName>
</protein>
<feature type="binding site" evidence="6">
    <location>
        <position position="100"/>
    </location>
    <ligand>
        <name>a divalent metal cation</name>
        <dbReference type="ChEBI" id="CHEBI:60240"/>
        <label>1</label>
    </ligand>
</feature>
<dbReference type="InterPro" id="IPR000994">
    <property type="entry name" value="Pept_M24"/>
</dbReference>
<feature type="binding site" evidence="6">
    <location>
        <position position="239"/>
    </location>
    <ligand>
        <name>a divalent metal cation</name>
        <dbReference type="ChEBI" id="CHEBI:60240"/>
        <label>2</label>
        <note>catalytic</note>
    </ligand>
</feature>
<dbReference type="GO" id="GO:0070006">
    <property type="term" value="F:metalloaminopeptidase activity"/>
    <property type="evidence" value="ECO:0007669"/>
    <property type="project" value="UniProtKB-UniRule"/>
</dbReference>
<keyword evidence="11" id="KW-1185">Reference proteome</keyword>
<evidence type="ECO:0000313" key="10">
    <source>
        <dbReference type="EMBL" id="NYJ05201.1"/>
    </source>
</evidence>
<keyword evidence="5 6" id="KW-0378">Hydrolase</keyword>
<feature type="binding site" evidence="6">
    <location>
        <position position="207"/>
    </location>
    <ligand>
        <name>a divalent metal cation</name>
        <dbReference type="ChEBI" id="CHEBI:60240"/>
        <label>2</label>
        <note>catalytic</note>
    </ligand>
</feature>
<feature type="binding site" evidence="6">
    <location>
        <position position="111"/>
    </location>
    <ligand>
        <name>a divalent metal cation</name>
        <dbReference type="ChEBI" id="CHEBI:60240"/>
        <label>1</label>
    </ligand>
</feature>
<dbReference type="EMBL" id="JACBZT010000001">
    <property type="protein sequence ID" value="NYJ05201.1"/>
    <property type="molecule type" value="Genomic_DNA"/>
</dbReference>
<proteinExistence type="inferred from homology"/>
<dbReference type="CDD" id="cd01086">
    <property type="entry name" value="MetAP1"/>
    <property type="match status" value="1"/>
</dbReference>
<dbReference type="SUPFAM" id="SSF55920">
    <property type="entry name" value="Creatinase/aminopeptidase"/>
    <property type="match status" value="1"/>
</dbReference>
<dbReference type="EC" id="3.4.11.18" evidence="6 7"/>
<reference evidence="10 11" key="1">
    <citation type="submission" date="2020-07" db="EMBL/GenBank/DDBJ databases">
        <title>Sequencing the genomes of 1000 actinobacteria strains.</title>
        <authorList>
            <person name="Klenk H.-P."/>
        </authorList>
    </citation>
    <scope>NUCLEOTIDE SEQUENCE [LARGE SCALE GENOMIC DNA]</scope>
    <source>
        <strain evidence="10 11">DSM 104001</strain>
    </source>
</reference>
<sequence length="267" mass="27361">MLELRTPGEIDAMQAAGEVVARMLAATRAAAVPGVRLRELDEIARSVLADAGAGAPFLHYQPHPGMPPYPGVICTSVDDVALHGIPTGRRLAEGDLLSIDAGASVDGWVGDAAISLTIGAGRDEDGALIATAERALEAGIAAAVPGGRLGDVSAAIGAVGRSAGCGINTTHGGHGVGRRMHEEPSVPNEGRAGRGLRLRAGLVIAIEPWFMAGGDDRCWIDDDGWSIRTGDGSRAAHVEHTVAVTDDGPRILTRLSRTATSPSPGRS</sequence>
<comment type="catalytic activity">
    <reaction evidence="6 7">
        <text>Release of N-terminal amino acids, preferentially methionine, from peptides and arylamides.</text>
        <dbReference type="EC" id="3.4.11.18"/>
    </reaction>
</comment>
<comment type="cofactor">
    <cofactor evidence="6">
        <name>Co(2+)</name>
        <dbReference type="ChEBI" id="CHEBI:48828"/>
    </cofactor>
    <cofactor evidence="6">
        <name>Zn(2+)</name>
        <dbReference type="ChEBI" id="CHEBI:29105"/>
    </cofactor>
    <cofactor evidence="6">
        <name>Mn(2+)</name>
        <dbReference type="ChEBI" id="CHEBI:29035"/>
    </cofactor>
    <cofactor evidence="6">
        <name>Fe(2+)</name>
        <dbReference type="ChEBI" id="CHEBI:29033"/>
    </cofactor>
    <text evidence="6">Binds 2 divalent metal cations per subunit. Has a high-affinity and a low affinity metal-binding site. The true nature of the physiological cofactor is under debate. The enzyme is active with cobalt, zinc, manganese or divalent iron ions. Most likely, methionine aminopeptidases function as mononuclear Fe(2+)-metalloproteases under physiological conditions, and the catalytically relevant metal-binding site has been assigned to the histidine-containing high-affinity site.</text>
</comment>
<dbReference type="InterPro" id="IPR036005">
    <property type="entry name" value="Creatinase/aminopeptidase-like"/>
</dbReference>
<dbReference type="PANTHER" id="PTHR43330:SF27">
    <property type="entry name" value="METHIONINE AMINOPEPTIDASE"/>
    <property type="match status" value="1"/>
</dbReference>
<comment type="similarity">
    <text evidence="6">Belongs to the peptidase M24A family. Methionine aminopeptidase type 1 subfamily.</text>
</comment>
<feature type="domain" description="Peptidase M24" evidence="9">
    <location>
        <begin position="12"/>
        <end position="246"/>
    </location>
</feature>
<feature type="binding site" evidence="6">
    <location>
        <position position="83"/>
    </location>
    <ligand>
        <name>substrate</name>
    </ligand>
</feature>
<accession>A0A853CDH6</accession>
<evidence type="ECO:0000256" key="3">
    <source>
        <dbReference type="ARBA" id="ARBA00022670"/>
    </source>
</evidence>
<dbReference type="Pfam" id="PF00557">
    <property type="entry name" value="Peptidase_M24"/>
    <property type="match status" value="1"/>
</dbReference>
<dbReference type="GO" id="GO:0005829">
    <property type="term" value="C:cytosol"/>
    <property type="evidence" value="ECO:0007669"/>
    <property type="project" value="TreeGrafter"/>
</dbReference>
<dbReference type="Proteomes" id="UP000541969">
    <property type="component" value="Unassembled WGS sequence"/>
</dbReference>
<evidence type="ECO:0000256" key="6">
    <source>
        <dbReference type="HAMAP-Rule" id="MF_01974"/>
    </source>
</evidence>
<comment type="function">
    <text evidence="1 6">Removes the N-terminal methionine from nascent proteins. The N-terminal methionine is often cleaved when the second residue in the primary sequence is small and uncharged (Met-Ala-, Cys, Gly, Pro, Ser, Thr, or Val). Requires deformylation of the N(alpha)-formylated initiator methionine before it can be hydrolyzed.</text>
</comment>
<dbReference type="Gene3D" id="3.90.230.10">
    <property type="entry name" value="Creatinase/methionine aminopeptidase superfamily"/>
    <property type="match status" value="1"/>
</dbReference>
<evidence type="ECO:0000256" key="7">
    <source>
        <dbReference type="RuleBase" id="RU003653"/>
    </source>
</evidence>
<keyword evidence="4 6" id="KW-0479">Metal-binding</keyword>
<gene>
    <name evidence="6" type="primary">map</name>
    <name evidence="10" type="ORF">GGQ55_001479</name>
</gene>
<keyword evidence="3 6" id="KW-0645">Protease</keyword>
<dbReference type="GO" id="GO:0006508">
    <property type="term" value="P:proteolysis"/>
    <property type="evidence" value="ECO:0007669"/>
    <property type="project" value="UniProtKB-KW"/>
</dbReference>
<evidence type="ECO:0000259" key="9">
    <source>
        <dbReference type="Pfam" id="PF00557"/>
    </source>
</evidence>
<evidence type="ECO:0000256" key="2">
    <source>
        <dbReference type="ARBA" id="ARBA00022438"/>
    </source>
</evidence>
<name>A0A853CDH6_9ACTN</name>
<evidence type="ECO:0000256" key="8">
    <source>
        <dbReference type="SAM" id="MobiDB-lite"/>
    </source>
</evidence>
<dbReference type="InterPro" id="IPR002467">
    <property type="entry name" value="Pept_M24A_MAP1"/>
</dbReference>
<dbReference type="PRINTS" id="PR00599">
    <property type="entry name" value="MAPEPTIDASE"/>
</dbReference>
<evidence type="ECO:0000256" key="4">
    <source>
        <dbReference type="ARBA" id="ARBA00022723"/>
    </source>
</evidence>
<dbReference type="NCBIfam" id="TIGR00500">
    <property type="entry name" value="met_pdase_I"/>
    <property type="match status" value="1"/>
</dbReference>
<dbReference type="AlphaFoldDB" id="A0A853CDH6"/>
<evidence type="ECO:0000256" key="5">
    <source>
        <dbReference type="ARBA" id="ARBA00022801"/>
    </source>
</evidence>
<feature type="binding site" evidence="6">
    <location>
        <position position="174"/>
    </location>
    <ligand>
        <name>a divalent metal cation</name>
        <dbReference type="ChEBI" id="CHEBI:60240"/>
        <label>2</label>
        <note>catalytic</note>
    </ligand>
</feature>
<evidence type="ECO:0000313" key="11">
    <source>
        <dbReference type="Proteomes" id="UP000541969"/>
    </source>
</evidence>
<dbReference type="GO" id="GO:0046872">
    <property type="term" value="F:metal ion binding"/>
    <property type="evidence" value="ECO:0007669"/>
    <property type="project" value="UniProtKB-UniRule"/>
</dbReference>
<dbReference type="RefSeq" id="WP_179715819.1">
    <property type="nucleotide sequence ID" value="NZ_JACBZT010000001.1"/>
</dbReference>